<keyword evidence="1" id="KW-0732">Signal</keyword>
<organism evidence="3 4">
    <name type="scientific">Robiginitalea aurantiaca</name>
    <dbReference type="NCBI Taxonomy" id="3056915"/>
    <lineage>
        <taxon>Bacteria</taxon>
        <taxon>Pseudomonadati</taxon>
        <taxon>Bacteroidota</taxon>
        <taxon>Flavobacteriia</taxon>
        <taxon>Flavobacteriales</taxon>
        <taxon>Flavobacteriaceae</taxon>
        <taxon>Robiginitalea</taxon>
    </lineage>
</organism>
<keyword evidence="3" id="KW-0378">Hydrolase</keyword>
<dbReference type="Proteomes" id="UP001174839">
    <property type="component" value="Unassembled WGS sequence"/>
</dbReference>
<proteinExistence type="predicted"/>
<name>A0ABT7WFC1_9FLAO</name>
<dbReference type="InterPro" id="IPR011059">
    <property type="entry name" value="Metal-dep_hydrolase_composite"/>
</dbReference>
<dbReference type="GO" id="GO:0016787">
    <property type="term" value="F:hydrolase activity"/>
    <property type="evidence" value="ECO:0007669"/>
    <property type="project" value="UniProtKB-KW"/>
</dbReference>
<gene>
    <name evidence="3" type="ORF">QU605_09060</name>
</gene>
<dbReference type="EMBL" id="JAUDUY010000004">
    <property type="protein sequence ID" value="MDM9631617.1"/>
    <property type="molecule type" value="Genomic_DNA"/>
</dbReference>
<dbReference type="RefSeq" id="WP_289724983.1">
    <property type="nucleotide sequence ID" value="NZ_JAUDUY010000004.1"/>
</dbReference>
<dbReference type="InterPro" id="IPR033932">
    <property type="entry name" value="YtcJ-like"/>
</dbReference>
<dbReference type="InterPro" id="IPR032466">
    <property type="entry name" value="Metal_Hydrolase"/>
</dbReference>
<dbReference type="SUPFAM" id="SSF51556">
    <property type="entry name" value="Metallo-dependent hydrolases"/>
    <property type="match status" value="1"/>
</dbReference>
<evidence type="ECO:0000256" key="1">
    <source>
        <dbReference type="SAM" id="SignalP"/>
    </source>
</evidence>
<dbReference type="InterPro" id="IPR013108">
    <property type="entry name" value="Amidohydro_3"/>
</dbReference>
<accession>A0ABT7WFC1</accession>
<feature type="signal peptide" evidence="1">
    <location>
        <begin position="1"/>
        <end position="22"/>
    </location>
</feature>
<dbReference type="PANTHER" id="PTHR22642">
    <property type="entry name" value="IMIDAZOLONEPROPIONASE"/>
    <property type="match status" value="1"/>
</dbReference>
<dbReference type="SUPFAM" id="SSF51338">
    <property type="entry name" value="Composite domain of metallo-dependent hydrolases"/>
    <property type="match status" value="1"/>
</dbReference>
<evidence type="ECO:0000259" key="2">
    <source>
        <dbReference type="Pfam" id="PF07969"/>
    </source>
</evidence>
<protein>
    <submittedName>
        <fullName evidence="3">Amidohydrolase</fullName>
        <ecNumber evidence="3">3.5.-.-</ecNumber>
    </submittedName>
</protein>
<feature type="domain" description="Amidohydrolase 3" evidence="2">
    <location>
        <begin position="76"/>
        <end position="571"/>
    </location>
</feature>
<dbReference type="EC" id="3.5.-.-" evidence="3"/>
<dbReference type="Gene3D" id="3.20.20.140">
    <property type="entry name" value="Metal-dependent hydrolases"/>
    <property type="match status" value="1"/>
</dbReference>
<evidence type="ECO:0000313" key="4">
    <source>
        <dbReference type="Proteomes" id="UP001174839"/>
    </source>
</evidence>
<dbReference type="Pfam" id="PF07969">
    <property type="entry name" value="Amidohydro_3"/>
    <property type="match status" value="1"/>
</dbReference>
<comment type="caution">
    <text evidence="3">The sequence shown here is derived from an EMBL/GenBank/DDBJ whole genome shotgun (WGS) entry which is preliminary data.</text>
</comment>
<dbReference type="PROSITE" id="PS51257">
    <property type="entry name" value="PROKAR_LIPOPROTEIN"/>
    <property type="match status" value="1"/>
</dbReference>
<dbReference type="PANTHER" id="PTHR22642:SF2">
    <property type="entry name" value="PROTEIN LONG AFTER FAR-RED 3"/>
    <property type="match status" value="1"/>
</dbReference>
<dbReference type="Gene3D" id="2.30.40.10">
    <property type="entry name" value="Urease, subunit C, domain 1"/>
    <property type="match status" value="1"/>
</dbReference>
<dbReference type="Gene3D" id="3.10.310.70">
    <property type="match status" value="1"/>
</dbReference>
<keyword evidence="4" id="KW-1185">Reference proteome</keyword>
<reference evidence="3" key="1">
    <citation type="submission" date="2023-06" db="EMBL/GenBank/DDBJ databases">
        <title>Robiginitalea aurantiacus sp. nov. and Algoriphagus sediminis sp. nov., isolated from coastal sediment.</title>
        <authorList>
            <person name="Zhou Z.Y."/>
            <person name="An J."/>
            <person name="Jia Y.W."/>
            <person name="Du Z.J."/>
        </authorList>
    </citation>
    <scope>NUCLEOTIDE SEQUENCE</scope>
    <source>
        <strain evidence="3">M39</strain>
    </source>
</reference>
<dbReference type="CDD" id="cd01300">
    <property type="entry name" value="YtcJ_like"/>
    <property type="match status" value="1"/>
</dbReference>
<evidence type="ECO:0000313" key="3">
    <source>
        <dbReference type="EMBL" id="MDM9631617.1"/>
    </source>
</evidence>
<sequence length="575" mass="64167">MRIHKFPFLTAVVILLTIAACSTPKKEPATLLIYGGPIYTVDTTQAVVEAVATKDNIILFAGSLEEAEAYKGEQTKVIDLQGRTMTPGLIEGHGHFMGLGYNEMNLDLINTTSYQEIVDAVAERVKTAEPGEWITGRGWHQSKWDEMPEETVKGFQTHDLLSSVSPDNPVYLRHASGHAGFANAKAMEISGLKLLPQEGIDEFEVEGGEVIRDDLGRPTGVFNERAQTLITRQIPESTPETDRKAFELAVAACQRDGITGFHDAGIGREAIALFEQMKAEGKMNVRLYTMLTGWDKELLQEWYERGPLVDPDHLLTIRSVKLNCDGALGSRGAWLLESYSDRPGHFGHETLPMDFVKETALNGLQHGFQVCSHAIGDRANREILDRYEAAFKELPELTNDHRYRIEHAQHLHPEDIPRFAELGVIPAMQAVHLSSDRPWAIDRLGEKRIKEGAYMWQSLLESGIPIVNGTDVPVEPLNPIPSFYASVTRKTLKGNPDGGYEPKERMTRDQALKSYTLDAAYGAFEEEIKGSITPGKLADFTIYNQDLMTVPEEDILRTEVVMTIFDGRIVYEKTD</sequence>
<feature type="chain" id="PRO_5046313073" evidence="1">
    <location>
        <begin position="23"/>
        <end position="575"/>
    </location>
</feature>